<evidence type="ECO:0000256" key="1">
    <source>
        <dbReference type="SAM" id="MobiDB-lite"/>
    </source>
</evidence>
<accession>A0AAE2CCK7</accession>
<dbReference type="PANTHER" id="PTHR31286:SF168">
    <property type="entry name" value="DUF4283 DOMAIN-CONTAINING PROTEIN"/>
    <property type="match status" value="1"/>
</dbReference>
<sequence>MPDCFEFKEDDISVTSVWAIFPSLLLECWHPNALGKIGSRFGTPSAMDSLTMSMERVSYARILAEVDASKKLVDQVEFVLPNGVTRKQPVVYEFTPKFCSECHRFGHLNDSCKGTQPPAAAAATTTATTVKTVVPKKVQDSDWTVVKRRNGYQKQFQWQQQQQQSQQSLAAGSDDQDWQVPVQQQLATPAVDKMQAQPGPSGQEQISAGQGPVMQARRAVIEEYSSAHSSGSSSDSGSPSTSKFIAPILSNRK</sequence>
<dbReference type="AlphaFoldDB" id="A0AAE2CCK7"/>
<organism evidence="2 3">
    <name type="scientific">Sesamum alatum</name>
    <dbReference type="NCBI Taxonomy" id="300844"/>
    <lineage>
        <taxon>Eukaryota</taxon>
        <taxon>Viridiplantae</taxon>
        <taxon>Streptophyta</taxon>
        <taxon>Embryophyta</taxon>
        <taxon>Tracheophyta</taxon>
        <taxon>Spermatophyta</taxon>
        <taxon>Magnoliopsida</taxon>
        <taxon>eudicotyledons</taxon>
        <taxon>Gunneridae</taxon>
        <taxon>Pentapetalae</taxon>
        <taxon>asterids</taxon>
        <taxon>lamiids</taxon>
        <taxon>Lamiales</taxon>
        <taxon>Pedaliaceae</taxon>
        <taxon>Sesamum</taxon>
    </lineage>
</organism>
<evidence type="ECO:0000313" key="3">
    <source>
        <dbReference type="Proteomes" id="UP001293254"/>
    </source>
</evidence>
<dbReference type="EMBL" id="JACGWO010000010">
    <property type="protein sequence ID" value="KAK4417199.1"/>
    <property type="molecule type" value="Genomic_DNA"/>
</dbReference>
<dbReference type="InterPro" id="IPR040256">
    <property type="entry name" value="At4g02000-like"/>
</dbReference>
<feature type="compositionally biased region" description="Polar residues" evidence="1">
    <location>
        <begin position="198"/>
        <end position="208"/>
    </location>
</feature>
<evidence type="ECO:0008006" key="4">
    <source>
        <dbReference type="Google" id="ProtNLM"/>
    </source>
</evidence>
<feature type="region of interest" description="Disordered" evidence="1">
    <location>
        <begin position="191"/>
        <end position="253"/>
    </location>
</feature>
<comment type="caution">
    <text evidence="2">The sequence shown here is derived from an EMBL/GenBank/DDBJ whole genome shotgun (WGS) entry which is preliminary data.</text>
</comment>
<gene>
    <name evidence="2" type="ORF">Salat_2545500</name>
</gene>
<keyword evidence="3" id="KW-1185">Reference proteome</keyword>
<evidence type="ECO:0000313" key="2">
    <source>
        <dbReference type="EMBL" id="KAK4417199.1"/>
    </source>
</evidence>
<dbReference type="PANTHER" id="PTHR31286">
    <property type="entry name" value="GLYCINE-RICH CELL WALL STRUCTURAL PROTEIN 1.8-LIKE"/>
    <property type="match status" value="1"/>
</dbReference>
<reference evidence="2" key="1">
    <citation type="submission" date="2020-06" db="EMBL/GenBank/DDBJ databases">
        <authorList>
            <person name="Li T."/>
            <person name="Hu X."/>
            <person name="Zhang T."/>
            <person name="Song X."/>
            <person name="Zhang H."/>
            <person name="Dai N."/>
            <person name="Sheng W."/>
            <person name="Hou X."/>
            <person name="Wei L."/>
        </authorList>
    </citation>
    <scope>NUCLEOTIDE SEQUENCE</scope>
    <source>
        <strain evidence="2">3651</strain>
        <tissue evidence="2">Leaf</tissue>
    </source>
</reference>
<reference evidence="2" key="2">
    <citation type="journal article" date="2024" name="Plant">
        <title>Genomic evolution and insights into agronomic trait innovations of Sesamum species.</title>
        <authorList>
            <person name="Miao H."/>
            <person name="Wang L."/>
            <person name="Qu L."/>
            <person name="Liu H."/>
            <person name="Sun Y."/>
            <person name="Le M."/>
            <person name="Wang Q."/>
            <person name="Wei S."/>
            <person name="Zheng Y."/>
            <person name="Lin W."/>
            <person name="Duan Y."/>
            <person name="Cao H."/>
            <person name="Xiong S."/>
            <person name="Wang X."/>
            <person name="Wei L."/>
            <person name="Li C."/>
            <person name="Ma Q."/>
            <person name="Ju M."/>
            <person name="Zhao R."/>
            <person name="Li G."/>
            <person name="Mu C."/>
            <person name="Tian Q."/>
            <person name="Mei H."/>
            <person name="Zhang T."/>
            <person name="Gao T."/>
            <person name="Zhang H."/>
        </authorList>
    </citation>
    <scope>NUCLEOTIDE SEQUENCE</scope>
    <source>
        <strain evidence="2">3651</strain>
    </source>
</reference>
<name>A0AAE2CCK7_9LAMI</name>
<feature type="compositionally biased region" description="Low complexity" evidence="1">
    <location>
        <begin position="226"/>
        <end position="242"/>
    </location>
</feature>
<proteinExistence type="predicted"/>
<protein>
    <recommendedName>
        <fullName evidence="4">DUF4283 domain-containing protein</fullName>
    </recommendedName>
</protein>
<dbReference type="Proteomes" id="UP001293254">
    <property type="component" value="Unassembled WGS sequence"/>
</dbReference>